<dbReference type="InterPro" id="IPR000175">
    <property type="entry name" value="Na/ntran_symport"/>
</dbReference>
<dbReference type="PRINTS" id="PR00176">
    <property type="entry name" value="NANEUSMPORT"/>
</dbReference>
<dbReference type="GO" id="GO:0046872">
    <property type="term" value="F:metal ion binding"/>
    <property type="evidence" value="ECO:0007669"/>
    <property type="project" value="UniProtKB-KW"/>
</dbReference>
<keyword evidence="6" id="KW-0915">Sodium</keyword>
<gene>
    <name evidence="9" type="ORF">ElyMa_004443300</name>
</gene>
<feature type="compositionally biased region" description="Acidic residues" evidence="7">
    <location>
        <begin position="278"/>
        <end position="311"/>
    </location>
</feature>
<evidence type="ECO:0000256" key="6">
    <source>
        <dbReference type="PIRSR" id="PIRSR600175-1"/>
    </source>
</evidence>
<dbReference type="InterPro" id="IPR037272">
    <property type="entry name" value="SNS_sf"/>
</dbReference>
<reference evidence="9 10" key="1">
    <citation type="journal article" date="2021" name="Elife">
        <title>Chloroplast acquisition without the gene transfer in kleptoplastic sea slugs, Plakobranchus ocellatus.</title>
        <authorList>
            <person name="Maeda T."/>
            <person name="Takahashi S."/>
            <person name="Yoshida T."/>
            <person name="Shimamura S."/>
            <person name="Takaki Y."/>
            <person name="Nagai Y."/>
            <person name="Toyoda A."/>
            <person name="Suzuki Y."/>
            <person name="Arimoto A."/>
            <person name="Ishii H."/>
            <person name="Satoh N."/>
            <person name="Nishiyama T."/>
            <person name="Hasebe M."/>
            <person name="Maruyama T."/>
            <person name="Minagawa J."/>
            <person name="Obokata J."/>
            <person name="Shigenobu S."/>
        </authorList>
    </citation>
    <scope>NUCLEOTIDE SEQUENCE [LARGE SCALE GENOMIC DNA]</scope>
</reference>
<evidence type="ECO:0000256" key="4">
    <source>
        <dbReference type="ARBA" id="ARBA00022989"/>
    </source>
</evidence>
<keyword evidence="4 8" id="KW-1133">Transmembrane helix</keyword>
<dbReference type="PROSITE" id="PS50267">
    <property type="entry name" value="NA_NEUROTRAN_SYMP_3"/>
    <property type="match status" value="1"/>
</dbReference>
<feature type="transmembrane region" description="Helical" evidence="8">
    <location>
        <begin position="129"/>
        <end position="148"/>
    </location>
</feature>
<dbReference type="EMBL" id="BMAT01008958">
    <property type="protein sequence ID" value="GFR96018.1"/>
    <property type="molecule type" value="Genomic_DNA"/>
</dbReference>
<dbReference type="GO" id="GO:0015375">
    <property type="term" value="F:glycine:sodium symporter activity"/>
    <property type="evidence" value="ECO:0007669"/>
    <property type="project" value="TreeGrafter"/>
</dbReference>
<evidence type="ECO:0000256" key="5">
    <source>
        <dbReference type="ARBA" id="ARBA00023136"/>
    </source>
</evidence>
<evidence type="ECO:0000313" key="9">
    <source>
        <dbReference type="EMBL" id="GFR96018.1"/>
    </source>
</evidence>
<evidence type="ECO:0000256" key="1">
    <source>
        <dbReference type="ARBA" id="ARBA00004141"/>
    </source>
</evidence>
<keyword evidence="6" id="KW-0479">Metal-binding</keyword>
<dbReference type="GO" id="GO:0005886">
    <property type="term" value="C:plasma membrane"/>
    <property type="evidence" value="ECO:0007669"/>
    <property type="project" value="TreeGrafter"/>
</dbReference>
<dbReference type="Proteomes" id="UP000762676">
    <property type="component" value="Unassembled WGS sequence"/>
</dbReference>
<dbReference type="AlphaFoldDB" id="A0AAV4HG48"/>
<evidence type="ECO:0000256" key="3">
    <source>
        <dbReference type="ARBA" id="ARBA00022692"/>
    </source>
</evidence>
<feature type="region of interest" description="Disordered" evidence="7">
    <location>
        <begin position="273"/>
        <end position="317"/>
    </location>
</feature>
<feature type="transmembrane region" description="Helical" evidence="8">
    <location>
        <begin position="206"/>
        <end position="227"/>
    </location>
</feature>
<feature type="transmembrane region" description="Helical" evidence="8">
    <location>
        <begin position="338"/>
        <end position="360"/>
    </location>
</feature>
<evidence type="ECO:0000313" key="10">
    <source>
        <dbReference type="Proteomes" id="UP000762676"/>
    </source>
</evidence>
<feature type="transmembrane region" description="Helical" evidence="8">
    <location>
        <begin position="239"/>
        <end position="260"/>
    </location>
</feature>
<proteinExistence type="predicted"/>
<dbReference type="PANTHER" id="PTHR11616">
    <property type="entry name" value="SODIUM/CHLORIDE DEPENDENT TRANSPORTER"/>
    <property type="match status" value="1"/>
</dbReference>
<dbReference type="SUPFAM" id="SSF161070">
    <property type="entry name" value="SNF-like"/>
    <property type="match status" value="1"/>
</dbReference>
<comment type="subcellular location">
    <subcellularLocation>
        <location evidence="1">Membrane</location>
        <topology evidence="1">Multi-pass membrane protein</topology>
    </subcellularLocation>
</comment>
<keyword evidence="5 8" id="KW-0472">Membrane</keyword>
<accession>A0AAV4HG48</accession>
<organism evidence="9 10">
    <name type="scientific">Elysia marginata</name>
    <dbReference type="NCBI Taxonomy" id="1093978"/>
    <lineage>
        <taxon>Eukaryota</taxon>
        <taxon>Metazoa</taxon>
        <taxon>Spiralia</taxon>
        <taxon>Lophotrochozoa</taxon>
        <taxon>Mollusca</taxon>
        <taxon>Gastropoda</taxon>
        <taxon>Heterobranchia</taxon>
        <taxon>Euthyneura</taxon>
        <taxon>Panpulmonata</taxon>
        <taxon>Sacoglossa</taxon>
        <taxon>Placobranchoidea</taxon>
        <taxon>Plakobranchidae</taxon>
        <taxon>Elysia</taxon>
    </lineage>
</organism>
<protein>
    <submittedName>
        <fullName evidence="9">Transporter</fullName>
    </submittedName>
</protein>
<evidence type="ECO:0000256" key="7">
    <source>
        <dbReference type="SAM" id="MobiDB-lite"/>
    </source>
</evidence>
<comment type="caution">
    <text evidence="9">The sequence shown here is derived from an EMBL/GenBank/DDBJ whole genome shotgun (WGS) entry which is preliminary data.</text>
</comment>
<feature type="transmembrane region" description="Helical" evidence="8">
    <location>
        <begin position="157"/>
        <end position="177"/>
    </location>
</feature>
<sequence>MVLESTVRDIVQLTFVVKYHGTLDLTVRDDDTKLLPHPRNIREDSETRDWGDKCVEERNAPPPECTDNSTAMTLLGECSCSKNVTIDSALTFNCTQVIENATTSAELFFEREVIQRSVGVEPDNMGEPLWKLTLCLLLTWIVVVFCLIKGIKSSGKVVYFTATFPYLILLILLVRGITLEGAADGVEFFIVPKWSKLADLDVWVKAAGQMFFSLSVSFGGIIMYGSYNKFRNQVYYDSLLISVMDLVTSIIAGFVVFTTFGGMAHKIGTTVDKVAKGEEEEEGGGGEKEEQEEEQEQEQKQEEEEQQEQEQEQGGGGFGLMETVLTCLQDEFPKTRKYKSYICVGLGIGCFLLALPCVCPGGDYVVTIMDHYGADFSVLFLSCFEVISVMWVYDKITVTFTLVGYFQRLHFLFSPNAEWLPADGRQRYLLPDGAAGYGQGVNLPMYKTGLDNPAVVVDK</sequence>
<dbReference type="Pfam" id="PF00209">
    <property type="entry name" value="SNF"/>
    <property type="match status" value="2"/>
</dbReference>
<name>A0AAV4HG48_9GAST</name>
<keyword evidence="2" id="KW-0813">Transport</keyword>
<feature type="binding site" evidence="6">
    <location>
        <position position="213"/>
    </location>
    <ligand>
        <name>Na(+)</name>
        <dbReference type="ChEBI" id="CHEBI:29101"/>
        <label>1</label>
    </ligand>
</feature>
<keyword evidence="3 8" id="KW-0812">Transmembrane</keyword>
<feature type="compositionally biased region" description="Basic and acidic residues" evidence="7">
    <location>
        <begin position="38"/>
        <end position="59"/>
    </location>
</feature>
<feature type="transmembrane region" description="Helical" evidence="8">
    <location>
        <begin position="372"/>
        <end position="393"/>
    </location>
</feature>
<keyword evidence="10" id="KW-1185">Reference proteome</keyword>
<evidence type="ECO:0000256" key="2">
    <source>
        <dbReference type="ARBA" id="ARBA00022448"/>
    </source>
</evidence>
<evidence type="ECO:0000256" key="8">
    <source>
        <dbReference type="SAM" id="Phobius"/>
    </source>
</evidence>
<feature type="region of interest" description="Disordered" evidence="7">
    <location>
        <begin position="38"/>
        <end position="61"/>
    </location>
</feature>
<dbReference type="PANTHER" id="PTHR11616:SF236">
    <property type="entry name" value="TRANSPORTER"/>
    <property type="match status" value="1"/>
</dbReference>